<proteinExistence type="predicted"/>
<accession>A0A2W1BNE4</accession>
<reference evidence="1 2" key="1">
    <citation type="journal article" date="2017" name="BMC Biol.">
        <title>Genomic innovations, transcriptional plasticity and gene loss underlying the evolution and divergence of two highly polyphagous and invasive Helicoverpa pest species.</title>
        <authorList>
            <person name="Pearce S.L."/>
            <person name="Clarke D.F."/>
            <person name="East P.D."/>
            <person name="Elfekih S."/>
            <person name="Gordon K.H."/>
            <person name="Jermiin L.S."/>
            <person name="McGaughran A."/>
            <person name="Oakeshott J.G."/>
            <person name="Papanikolaou A."/>
            <person name="Perera O.P."/>
            <person name="Rane R.V."/>
            <person name="Richards S."/>
            <person name="Tay W.T."/>
            <person name="Walsh T.K."/>
            <person name="Anderson A."/>
            <person name="Anderson C.J."/>
            <person name="Asgari S."/>
            <person name="Board P.G."/>
            <person name="Bretschneider A."/>
            <person name="Campbell P.M."/>
            <person name="Chertemps T."/>
            <person name="Christeller J.T."/>
            <person name="Coppin C.W."/>
            <person name="Downes S.J."/>
            <person name="Duan G."/>
            <person name="Farnsworth C.A."/>
            <person name="Good R.T."/>
            <person name="Han L.B."/>
            <person name="Han Y.C."/>
            <person name="Hatje K."/>
            <person name="Horne I."/>
            <person name="Huang Y.P."/>
            <person name="Hughes D.S."/>
            <person name="Jacquin-Joly E."/>
            <person name="James W."/>
            <person name="Jhangiani S."/>
            <person name="Kollmar M."/>
            <person name="Kuwar S.S."/>
            <person name="Li S."/>
            <person name="Liu N.Y."/>
            <person name="Maibeche M.T."/>
            <person name="Miller J.R."/>
            <person name="Montagne N."/>
            <person name="Perry T."/>
            <person name="Qu J."/>
            <person name="Song S.V."/>
            <person name="Sutton G.G."/>
            <person name="Vogel H."/>
            <person name="Walenz B.P."/>
            <person name="Xu W."/>
            <person name="Zhang H.J."/>
            <person name="Zou Z."/>
            <person name="Batterham P."/>
            <person name="Edwards O.R."/>
            <person name="Feyereisen R."/>
            <person name="Gibbs R.A."/>
            <person name="Heckel D.G."/>
            <person name="McGrath A."/>
            <person name="Robin C."/>
            <person name="Scherer S.E."/>
            <person name="Worley K.C."/>
            <person name="Wu Y.D."/>
        </authorList>
    </citation>
    <scope>NUCLEOTIDE SEQUENCE [LARGE SCALE GENOMIC DNA]</scope>
    <source>
        <strain evidence="1">Harm_GR_Male_#8</strain>
        <tissue evidence="1">Whole organism</tissue>
    </source>
</reference>
<dbReference type="AlphaFoldDB" id="A0A2W1BNE4"/>
<dbReference type="Proteomes" id="UP000249218">
    <property type="component" value="Unassembled WGS sequence"/>
</dbReference>
<name>A0A2W1BNE4_HELAM</name>
<organism evidence="1 2">
    <name type="scientific">Helicoverpa armigera</name>
    <name type="common">Cotton bollworm</name>
    <name type="synonym">Heliothis armigera</name>
    <dbReference type="NCBI Taxonomy" id="29058"/>
    <lineage>
        <taxon>Eukaryota</taxon>
        <taxon>Metazoa</taxon>
        <taxon>Ecdysozoa</taxon>
        <taxon>Arthropoda</taxon>
        <taxon>Hexapoda</taxon>
        <taxon>Insecta</taxon>
        <taxon>Pterygota</taxon>
        <taxon>Neoptera</taxon>
        <taxon>Endopterygota</taxon>
        <taxon>Lepidoptera</taxon>
        <taxon>Glossata</taxon>
        <taxon>Ditrysia</taxon>
        <taxon>Noctuoidea</taxon>
        <taxon>Noctuidae</taxon>
        <taxon>Heliothinae</taxon>
        <taxon>Helicoverpa</taxon>
    </lineage>
</organism>
<keyword evidence="2" id="KW-1185">Reference proteome</keyword>
<protein>
    <submittedName>
        <fullName evidence="1">Uncharacterized protein</fullName>
    </submittedName>
</protein>
<gene>
    <name evidence="1" type="primary">HaOG206707</name>
    <name evidence="1" type="ORF">B5X24_HaOG206707</name>
</gene>
<evidence type="ECO:0000313" key="1">
    <source>
        <dbReference type="EMBL" id="PZC75145.1"/>
    </source>
</evidence>
<evidence type="ECO:0000313" key="2">
    <source>
        <dbReference type="Proteomes" id="UP000249218"/>
    </source>
</evidence>
<dbReference type="EMBL" id="KZ150008">
    <property type="protein sequence ID" value="PZC75145.1"/>
    <property type="molecule type" value="Genomic_DNA"/>
</dbReference>
<sequence>MYPTLFVLGMVGYNQLRVRREFTLAVYAVKLLRGLAHNPGVLRHLQLCVPDRYVWRRRRPPLLAVPAARTNLLAKAPLTRTIRVLNEVHARTDLFSCNLREFAIVLLNIISYSY</sequence>